<gene>
    <name evidence="1" type="ORF">S03H2_30511</name>
</gene>
<accession>X1IGP4</accession>
<dbReference type="EMBL" id="BARU01018458">
    <property type="protein sequence ID" value="GAH56733.1"/>
    <property type="molecule type" value="Genomic_DNA"/>
</dbReference>
<dbReference type="AlphaFoldDB" id="X1IGP4"/>
<protein>
    <submittedName>
        <fullName evidence="1">Uncharacterized protein</fullName>
    </submittedName>
</protein>
<name>X1IGP4_9ZZZZ</name>
<evidence type="ECO:0000313" key="1">
    <source>
        <dbReference type="EMBL" id="GAH56733.1"/>
    </source>
</evidence>
<reference evidence="1" key="1">
    <citation type="journal article" date="2014" name="Front. Microbiol.">
        <title>High frequency of phylogenetically diverse reductive dehalogenase-homologous genes in deep subseafloor sedimentary metagenomes.</title>
        <authorList>
            <person name="Kawai M."/>
            <person name="Futagami T."/>
            <person name="Toyoda A."/>
            <person name="Takaki Y."/>
            <person name="Nishi S."/>
            <person name="Hori S."/>
            <person name="Arai W."/>
            <person name="Tsubouchi T."/>
            <person name="Morono Y."/>
            <person name="Uchiyama I."/>
            <person name="Ito T."/>
            <person name="Fujiyama A."/>
            <person name="Inagaki F."/>
            <person name="Takami H."/>
        </authorList>
    </citation>
    <scope>NUCLEOTIDE SEQUENCE</scope>
    <source>
        <strain evidence="1">Expedition CK06-06</strain>
    </source>
</reference>
<organism evidence="1">
    <name type="scientific">marine sediment metagenome</name>
    <dbReference type="NCBI Taxonomy" id="412755"/>
    <lineage>
        <taxon>unclassified sequences</taxon>
        <taxon>metagenomes</taxon>
        <taxon>ecological metagenomes</taxon>
    </lineage>
</organism>
<feature type="non-terminal residue" evidence="1">
    <location>
        <position position="40"/>
    </location>
</feature>
<comment type="caution">
    <text evidence="1">The sequence shown here is derived from an EMBL/GenBank/DDBJ whole genome shotgun (WGS) entry which is preliminary data.</text>
</comment>
<sequence>MANGTTEEKVVGVDQDGFLTFNFSTPPTVLATTVYWLAWW</sequence>
<proteinExistence type="predicted"/>